<proteinExistence type="predicted"/>
<dbReference type="InterPro" id="IPR035979">
    <property type="entry name" value="RBD_domain_sf"/>
</dbReference>
<dbReference type="InterPro" id="IPR012677">
    <property type="entry name" value="Nucleotide-bd_a/b_plait_sf"/>
</dbReference>
<accession>A0AAN9JBX1</accession>
<gene>
    <name evidence="4" type="ORF">RJT34_18613</name>
</gene>
<reference evidence="4 5" key="1">
    <citation type="submission" date="2024-01" db="EMBL/GenBank/DDBJ databases">
        <title>The genomes of 5 underutilized Papilionoideae crops provide insights into root nodulation and disease resistance.</title>
        <authorList>
            <person name="Yuan L."/>
        </authorList>
    </citation>
    <scope>NUCLEOTIDE SEQUENCE [LARGE SCALE GENOMIC DNA]</scope>
    <source>
        <strain evidence="4">LY-2023</strain>
        <tissue evidence="4">Leaf</tissue>
    </source>
</reference>
<dbReference type="GO" id="GO:0003729">
    <property type="term" value="F:mRNA binding"/>
    <property type="evidence" value="ECO:0007669"/>
    <property type="project" value="TreeGrafter"/>
</dbReference>
<comment type="caution">
    <text evidence="4">The sequence shown here is derived from an EMBL/GenBank/DDBJ whole genome shotgun (WGS) entry which is preliminary data.</text>
</comment>
<dbReference type="PANTHER" id="PTHR19965">
    <property type="entry name" value="RNA AND EXPORT FACTOR BINDING PROTEIN"/>
    <property type="match status" value="1"/>
</dbReference>
<evidence type="ECO:0000256" key="1">
    <source>
        <dbReference type="ARBA" id="ARBA00022884"/>
    </source>
</evidence>
<dbReference type="Proteomes" id="UP001359559">
    <property type="component" value="Unassembled WGS sequence"/>
</dbReference>
<dbReference type="AlphaFoldDB" id="A0AAN9JBX1"/>
<protein>
    <recommendedName>
        <fullName evidence="3">RRM domain-containing protein</fullName>
    </recommendedName>
</protein>
<name>A0AAN9JBX1_CLITE</name>
<keyword evidence="1 2" id="KW-0694">RNA-binding</keyword>
<dbReference type="SUPFAM" id="SSF54928">
    <property type="entry name" value="RNA-binding domain, RBD"/>
    <property type="match status" value="1"/>
</dbReference>
<dbReference type="InterPro" id="IPR000504">
    <property type="entry name" value="RRM_dom"/>
</dbReference>
<dbReference type="Gene3D" id="3.30.70.330">
    <property type="match status" value="1"/>
</dbReference>
<dbReference type="CDD" id="cd12680">
    <property type="entry name" value="RRM_THOC4"/>
    <property type="match status" value="1"/>
</dbReference>
<evidence type="ECO:0000313" key="4">
    <source>
        <dbReference type="EMBL" id="KAK7295702.1"/>
    </source>
</evidence>
<dbReference type="InterPro" id="IPR051229">
    <property type="entry name" value="ALYREF_mRNA_export"/>
</dbReference>
<evidence type="ECO:0000256" key="2">
    <source>
        <dbReference type="PROSITE-ProRule" id="PRU00176"/>
    </source>
</evidence>
<dbReference type="GO" id="GO:0006406">
    <property type="term" value="P:mRNA export from nucleus"/>
    <property type="evidence" value="ECO:0007669"/>
    <property type="project" value="TreeGrafter"/>
</dbReference>
<dbReference type="Pfam" id="PF00076">
    <property type="entry name" value="RRM_1"/>
    <property type="match status" value="1"/>
</dbReference>
<feature type="domain" description="RRM" evidence="3">
    <location>
        <begin position="74"/>
        <end position="151"/>
    </location>
</feature>
<dbReference type="GO" id="GO:0005634">
    <property type="term" value="C:nucleus"/>
    <property type="evidence" value="ECO:0007669"/>
    <property type="project" value="TreeGrafter"/>
</dbReference>
<dbReference type="PANTHER" id="PTHR19965:SF93">
    <property type="entry name" value="RNA RECOGNITION MOTIF"/>
    <property type="match status" value="1"/>
</dbReference>
<dbReference type="EMBL" id="JAYKXN010000004">
    <property type="protein sequence ID" value="KAK7295702.1"/>
    <property type="molecule type" value="Genomic_DNA"/>
</dbReference>
<evidence type="ECO:0000313" key="5">
    <source>
        <dbReference type="Proteomes" id="UP001359559"/>
    </source>
</evidence>
<evidence type="ECO:0000259" key="3">
    <source>
        <dbReference type="PROSITE" id="PS50102"/>
    </source>
</evidence>
<dbReference type="PROSITE" id="PS50102">
    <property type="entry name" value="RRM"/>
    <property type="match status" value="1"/>
</dbReference>
<dbReference type="SMART" id="SM00360">
    <property type="entry name" value="RRM"/>
    <property type="match status" value="1"/>
</dbReference>
<organism evidence="4 5">
    <name type="scientific">Clitoria ternatea</name>
    <name type="common">Butterfly pea</name>
    <dbReference type="NCBI Taxonomy" id="43366"/>
    <lineage>
        <taxon>Eukaryota</taxon>
        <taxon>Viridiplantae</taxon>
        <taxon>Streptophyta</taxon>
        <taxon>Embryophyta</taxon>
        <taxon>Tracheophyta</taxon>
        <taxon>Spermatophyta</taxon>
        <taxon>Magnoliopsida</taxon>
        <taxon>eudicotyledons</taxon>
        <taxon>Gunneridae</taxon>
        <taxon>Pentapetalae</taxon>
        <taxon>rosids</taxon>
        <taxon>fabids</taxon>
        <taxon>Fabales</taxon>
        <taxon>Fabaceae</taxon>
        <taxon>Papilionoideae</taxon>
        <taxon>50 kb inversion clade</taxon>
        <taxon>NPAAA clade</taxon>
        <taxon>indigoferoid/millettioid clade</taxon>
        <taxon>Phaseoleae</taxon>
        <taxon>Clitoria</taxon>
    </lineage>
</organism>
<keyword evidence="5" id="KW-1185">Reference proteome</keyword>
<sequence>MAAGIDMSLDDIIKKSAAARRRSYGPGPERRFPAHNVARTTPYSFPQVRQVWQNNVVPEMVFDDDAASKTETGTKLYVSNLDYGVSNDDIKLLFSEEGELKRYSIHYDKSGRSKGTAEVVFVRKSDALAAIKKYNNMKLDGKPLQIELVGTSLVTPAVLPPCQNSILGRPNDVPVSKLGRVGGTKFHDGFAQGRLPNGFAEEKDHIRKVSFRTHDHDMGRYHHLPRGRAERKGHIGKLTVKDLDDDLDRYHLEAMGIKKNGK</sequence>